<dbReference type="GO" id="GO:0016746">
    <property type="term" value="F:acyltransferase activity"/>
    <property type="evidence" value="ECO:0007669"/>
    <property type="project" value="UniProtKB-KW"/>
</dbReference>
<dbReference type="EMBL" id="CP147403">
    <property type="protein sequence ID" value="WXB90901.1"/>
    <property type="molecule type" value="Genomic_DNA"/>
</dbReference>
<dbReference type="InterPro" id="IPR001451">
    <property type="entry name" value="Hexapep"/>
</dbReference>
<sequence length="148" mass="16074">MGMKIGDNCSIQSGVICDYSHCWLIKISNNVTIAPQAYLFANDASTKMINNYTKIGSITIEDNVFIGARALIMLGVTIGENSIVAASSIVTKPIPPKSVVDGNPARVITTIDQYEVSQNKKFNDNTTKINNRTYTIGGNISEVSKREV</sequence>
<dbReference type="InterPro" id="IPR011004">
    <property type="entry name" value="Trimer_LpxA-like_sf"/>
</dbReference>
<keyword evidence="5" id="KW-1185">Reference proteome</keyword>
<dbReference type="Pfam" id="PF14602">
    <property type="entry name" value="Hexapep_2"/>
    <property type="match status" value="1"/>
</dbReference>
<proteinExistence type="inferred from homology"/>
<evidence type="ECO:0000256" key="1">
    <source>
        <dbReference type="ARBA" id="ARBA00007274"/>
    </source>
</evidence>
<dbReference type="SUPFAM" id="SSF51161">
    <property type="entry name" value="Trimeric LpxA-like enzymes"/>
    <property type="match status" value="1"/>
</dbReference>
<evidence type="ECO:0000256" key="2">
    <source>
        <dbReference type="ARBA" id="ARBA00022679"/>
    </source>
</evidence>
<evidence type="ECO:0000256" key="3">
    <source>
        <dbReference type="ARBA" id="ARBA00022737"/>
    </source>
</evidence>
<dbReference type="CDD" id="cd04647">
    <property type="entry name" value="LbH_MAT_like"/>
    <property type="match status" value="1"/>
</dbReference>
<keyword evidence="4" id="KW-0012">Acyltransferase</keyword>
<organism evidence="4 5">
    <name type="scientific">Metabacillus rhizosphaerae</name>
    <dbReference type="NCBI Taxonomy" id="3117747"/>
    <lineage>
        <taxon>Bacteria</taxon>
        <taxon>Bacillati</taxon>
        <taxon>Bacillota</taxon>
        <taxon>Bacilli</taxon>
        <taxon>Bacillales</taxon>
        <taxon>Bacillaceae</taxon>
        <taxon>Metabacillus</taxon>
    </lineage>
</organism>
<gene>
    <name evidence="4" type="ORF">WCV66_12225</name>
</gene>
<reference evidence="4 5" key="1">
    <citation type="submission" date="2024-02" db="EMBL/GenBank/DDBJ databases">
        <title>Seven novel Bacillus-like species.</title>
        <authorList>
            <person name="Liu G."/>
        </authorList>
    </citation>
    <scope>NUCLEOTIDE SEQUENCE [LARGE SCALE GENOMIC DNA]</scope>
    <source>
        <strain evidence="4 5">FJAT-53654</strain>
    </source>
</reference>
<dbReference type="InterPro" id="IPR018357">
    <property type="entry name" value="Hexapep_transf_CS"/>
</dbReference>
<protein>
    <submittedName>
        <fullName evidence="4">Acyltransferase</fullName>
        <ecNumber evidence="4">2.3.1.-</ecNumber>
    </submittedName>
</protein>
<dbReference type="InterPro" id="IPR051159">
    <property type="entry name" value="Hexapeptide_acetyltransf"/>
</dbReference>
<dbReference type="Proteomes" id="UP001368328">
    <property type="component" value="Chromosome"/>
</dbReference>
<accession>A0ABZ2N0F4</accession>
<dbReference type="Gene3D" id="2.160.10.10">
    <property type="entry name" value="Hexapeptide repeat proteins"/>
    <property type="match status" value="1"/>
</dbReference>
<keyword evidence="3" id="KW-0677">Repeat</keyword>
<dbReference type="PANTHER" id="PTHR23416:SF23">
    <property type="entry name" value="ACETYLTRANSFERASE C18B11.09C-RELATED"/>
    <property type="match status" value="1"/>
</dbReference>
<evidence type="ECO:0000313" key="4">
    <source>
        <dbReference type="EMBL" id="WXB90901.1"/>
    </source>
</evidence>
<keyword evidence="2 4" id="KW-0808">Transferase</keyword>
<dbReference type="EC" id="2.3.1.-" evidence="4"/>
<comment type="similarity">
    <text evidence="1">Belongs to the transferase hexapeptide repeat family.</text>
</comment>
<dbReference type="RefSeq" id="WP_338789117.1">
    <property type="nucleotide sequence ID" value="NZ_CP147403.1"/>
</dbReference>
<dbReference type="PROSITE" id="PS00101">
    <property type="entry name" value="HEXAPEP_TRANSFERASES"/>
    <property type="match status" value="1"/>
</dbReference>
<name>A0ABZ2N0F4_9BACI</name>
<dbReference type="PANTHER" id="PTHR23416">
    <property type="entry name" value="SIALIC ACID SYNTHASE-RELATED"/>
    <property type="match status" value="1"/>
</dbReference>
<evidence type="ECO:0000313" key="5">
    <source>
        <dbReference type="Proteomes" id="UP001368328"/>
    </source>
</evidence>